<sequence length="654" mass="71481">MTRVLALLILLCSSAALSVAAAEPDGAHLSRAMALMRKGDWGEAIRAAGPDRSIANDIIEWHRLRAGRGSAAQVRDFLSRRSDWPGLEWLRRRSEPAFAGQPAEEILEFFGDDLPQTAEGALTLSSALARAGRSGEAEAGIVLAWRTLPMGSTIQALYLAAHADLLAPHHVARLDRMLWDGELEDARRMLPLVSEGQRALARARMALREEAPGVDALIEAVPVALRDSAGLAHDRFEWRWRKGRHDDAAALLLERSKSAEALGEPERWAGLRERLARREMREGDAARAHALAARHFLGEGSSFAELEWLAGYIALHRLNDPAAALAHFTRFENAVESPISRGRAGYWLGRAHEALGNGPQAQAAYAMGARHQSSFYGLLAAERAGLPFDRDFVHPPAMEPWQNAPFASSSVLAAGRMLLSAGEDELGTRFLTHLVESQDAAAAAQLGEMAIGMERPHLALMIAKRAAQRSIVLHSAYYPLHPVAQEALPMAPEMTLAIARRESEFDPAVVSHAGARGLMQVMPATAQAMASQLGLLARHDTARLTREWDYNARLGANYLATLAGRFGGNVVMMAAGYNAGPGRPARWMEERGDPRRGDVDMVDWIEQIPFDETRNYVMRVTESLPVYRARLGLEPLPVPFSRELAGSTLDSFAP</sequence>
<feature type="chain" id="PRO_5012096762" evidence="4">
    <location>
        <begin position="22"/>
        <end position="654"/>
    </location>
</feature>
<comment type="similarity">
    <text evidence="2">Belongs to the virb1 family.</text>
</comment>
<comment type="similarity">
    <text evidence="1">Belongs to the transglycosylase Slt family.</text>
</comment>
<dbReference type="OrthoDB" id="9815002at2"/>
<dbReference type="GO" id="GO:0016020">
    <property type="term" value="C:membrane"/>
    <property type="evidence" value="ECO:0007669"/>
    <property type="project" value="InterPro"/>
</dbReference>
<reference evidence="6 7" key="1">
    <citation type="submission" date="2017-01" db="EMBL/GenBank/DDBJ databases">
        <authorList>
            <person name="Mah S.A."/>
            <person name="Swanson W.J."/>
            <person name="Moy G.W."/>
            <person name="Vacquier V.D."/>
        </authorList>
    </citation>
    <scope>NUCLEOTIDE SEQUENCE [LARGE SCALE GENOMIC DNA]</scope>
    <source>
        <strain evidence="6 7">DSM 21219</strain>
    </source>
</reference>
<feature type="domain" description="Transglycosylase SLT" evidence="5">
    <location>
        <begin position="490"/>
        <end position="593"/>
    </location>
</feature>
<dbReference type="InterPro" id="IPR008939">
    <property type="entry name" value="Lytic_TGlycosylase_superhlx_U"/>
</dbReference>
<evidence type="ECO:0000256" key="1">
    <source>
        <dbReference type="ARBA" id="ARBA00007734"/>
    </source>
</evidence>
<dbReference type="PANTHER" id="PTHR37423:SF2">
    <property type="entry name" value="MEMBRANE-BOUND LYTIC MUREIN TRANSGLYCOSYLASE C"/>
    <property type="match status" value="1"/>
</dbReference>
<feature type="signal peptide" evidence="4">
    <location>
        <begin position="1"/>
        <end position="21"/>
    </location>
</feature>
<keyword evidence="3 4" id="KW-0732">Signal</keyword>
<dbReference type="EMBL" id="FTPS01000001">
    <property type="protein sequence ID" value="SIT79834.1"/>
    <property type="molecule type" value="Genomic_DNA"/>
</dbReference>
<dbReference type="InterPro" id="IPR023346">
    <property type="entry name" value="Lysozyme-like_dom_sf"/>
</dbReference>
<dbReference type="AlphaFoldDB" id="A0A1R3WRE4"/>
<evidence type="ECO:0000313" key="6">
    <source>
        <dbReference type="EMBL" id="SIT79834.1"/>
    </source>
</evidence>
<dbReference type="Pfam" id="PF01464">
    <property type="entry name" value="SLT"/>
    <property type="match status" value="1"/>
</dbReference>
<evidence type="ECO:0000256" key="2">
    <source>
        <dbReference type="ARBA" id="ARBA00009387"/>
    </source>
</evidence>
<dbReference type="RefSeq" id="WP_076648621.1">
    <property type="nucleotide sequence ID" value="NZ_FTPS01000001.1"/>
</dbReference>
<dbReference type="InterPro" id="IPR008258">
    <property type="entry name" value="Transglycosylase_SLT_dom_1"/>
</dbReference>
<dbReference type="GO" id="GO:0000270">
    <property type="term" value="P:peptidoglycan metabolic process"/>
    <property type="evidence" value="ECO:0007669"/>
    <property type="project" value="InterPro"/>
</dbReference>
<dbReference type="Gene3D" id="1.25.20.10">
    <property type="entry name" value="Bacterial muramidases"/>
    <property type="match status" value="1"/>
</dbReference>
<protein>
    <submittedName>
        <fullName evidence="6">Soluble lytic murein transglycosylase</fullName>
    </submittedName>
</protein>
<dbReference type="GO" id="GO:0042597">
    <property type="term" value="C:periplasmic space"/>
    <property type="evidence" value="ECO:0007669"/>
    <property type="project" value="InterPro"/>
</dbReference>
<organism evidence="6 7">
    <name type="scientific">Pontibaca methylaminivorans</name>
    <dbReference type="NCBI Taxonomy" id="515897"/>
    <lineage>
        <taxon>Bacteria</taxon>
        <taxon>Pseudomonadati</taxon>
        <taxon>Pseudomonadota</taxon>
        <taxon>Alphaproteobacteria</taxon>
        <taxon>Rhodobacterales</taxon>
        <taxon>Roseobacteraceae</taxon>
        <taxon>Pontibaca</taxon>
    </lineage>
</organism>
<evidence type="ECO:0000259" key="5">
    <source>
        <dbReference type="Pfam" id="PF01464"/>
    </source>
</evidence>
<dbReference type="GO" id="GO:0008933">
    <property type="term" value="F:peptidoglycan lytic transglycosylase activity"/>
    <property type="evidence" value="ECO:0007669"/>
    <property type="project" value="InterPro"/>
</dbReference>
<dbReference type="InterPro" id="IPR000189">
    <property type="entry name" value="Transglyc_AS"/>
</dbReference>
<dbReference type="STRING" id="515897.SAMN05421849_1207"/>
<evidence type="ECO:0000256" key="3">
    <source>
        <dbReference type="ARBA" id="ARBA00022729"/>
    </source>
</evidence>
<dbReference type="GO" id="GO:0004553">
    <property type="term" value="F:hydrolase activity, hydrolyzing O-glycosyl compounds"/>
    <property type="evidence" value="ECO:0007669"/>
    <property type="project" value="InterPro"/>
</dbReference>
<proteinExistence type="inferred from homology"/>
<keyword evidence="7" id="KW-1185">Reference proteome</keyword>
<accession>A0A1R3WRE4</accession>
<evidence type="ECO:0000256" key="4">
    <source>
        <dbReference type="SAM" id="SignalP"/>
    </source>
</evidence>
<evidence type="ECO:0000313" key="7">
    <source>
        <dbReference type="Proteomes" id="UP000192455"/>
    </source>
</evidence>
<name>A0A1R3WRE4_9RHOB</name>
<dbReference type="Gene3D" id="1.10.530.10">
    <property type="match status" value="1"/>
</dbReference>
<gene>
    <name evidence="6" type="ORF">SAMN05421849_1207</name>
</gene>
<dbReference type="SUPFAM" id="SSF48435">
    <property type="entry name" value="Bacterial muramidases"/>
    <property type="match status" value="1"/>
</dbReference>
<dbReference type="PANTHER" id="PTHR37423">
    <property type="entry name" value="SOLUBLE LYTIC MUREIN TRANSGLYCOSYLASE-RELATED"/>
    <property type="match status" value="1"/>
</dbReference>
<dbReference type="SUPFAM" id="SSF53955">
    <property type="entry name" value="Lysozyme-like"/>
    <property type="match status" value="1"/>
</dbReference>
<dbReference type="Proteomes" id="UP000192455">
    <property type="component" value="Unassembled WGS sequence"/>
</dbReference>
<dbReference type="PROSITE" id="PS00922">
    <property type="entry name" value="TRANSGLYCOSYLASE"/>
    <property type="match status" value="1"/>
</dbReference>
<dbReference type="CDD" id="cd13401">
    <property type="entry name" value="Slt70-like"/>
    <property type="match status" value="1"/>
</dbReference>